<evidence type="ECO:0000256" key="6">
    <source>
        <dbReference type="ARBA" id="ARBA00023274"/>
    </source>
</evidence>
<dbReference type="STRING" id="459349.CLOAM0933"/>
<feature type="compositionally biased region" description="Basic residues" evidence="9">
    <location>
        <begin position="63"/>
        <end position="74"/>
    </location>
</feature>
<keyword evidence="4 8" id="KW-0694">RNA-binding</keyword>
<keyword evidence="6 8" id="KW-0687">Ribonucleoprotein</keyword>
<evidence type="ECO:0000256" key="8">
    <source>
        <dbReference type="HAMAP-Rule" id="MF_00500"/>
    </source>
</evidence>
<keyword evidence="5 8" id="KW-0689">Ribosomal protein</keyword>
<accession>B0VHJ1</accession>
<evidence type="ECO:0000256" key="7">
    <source>
        <dbReference type="ARBA" id="ARBA00035136"/>
    </source>
</evidence>
<keyword evidence="11" id="KW-1185">Reference proteome</keyword>
<dbReference type="GO" id="GO:0070181">
    <property type="term" value="F:small ribosomal subunit rRNA binding"/>
    <property type="evidence" value="ECO:0007669"/>
    <property type="project" value="TreeGrafter"/>
</dbReference>
<reference evidence="10 11" key="1">
    <citation type="journal article" date="2008" name="J. Bacteriol.">
        <title>'Candidatus Cloacamonas acidaminovorans': genome sequence reconstruction provides a first glimpse of a new bacterial division.</title>
        <authorList>
            <person name="Pelletier E."/>
            <person name="Kreimeyer A."/>
            <person name="Bocs S."/>
            <person name="Rouy Z."/>
            <person name="Gyapay G."/>
            <person name="Chouari R."/>
            <person name="Riviere D."/>
            <person name="Ganesan A."/>
            <person name="Daegelen P."/>
            <person name="Sghir A."/>
            <person name="Cohen G.N."/>
            <person name="Medigue C."/>
            <person name="Weissenbach J."/>
            <person name="Le Paslier D."/>
        </authorList>
    </citation>
    <scope>NUCLEOTIDE SEQUENCE [LARGE SCALE GENOMIC DNA]</scope>
    <source>
        <strain evidence="11">Evry</strain>
    </source>
</reference>
<evidence type="ECO:0000256" key="9">
    <source>
        <dbReference type="SAM" id="MobiDB-lite"/>
    </source>
</evidence>
<evidence type="ECO:0000256" key="5">
    <source>
        <dbReference type="ARBA" id="ARBA00022980"/>
    </source>
</evidence>
<dbReference type="PANTHER" id="PTHR33398:SF1">
    <property type="entry name" value="SMALL RIBOSOMAL SUBUNIT PROTEIN BS20C"/>
    <property type="match status" value="1"/>
</dbReference>
<dbReference type="GO" id="GO:0003735">
    <property type="term" value="F:structural constituent of ribosome"/>
    <property type="evidence" value="ECO:0007669"/>
    <property type="project" value="InterPro"/>
</dbReference>
<dbReference type="HAMAP" id="MF_00500">
    <property type="entry name" value="Ribosomal_bS20"/>
    <property type="match status" value="1"/>
</dbReference>
<dbReference type="Pfam" id="PF01649">
    <property type="entry name" value="Ribosomal_S20p"/>
    <property type="match status" value="1"/>
</dbReference>
<dbReference type="PANTHER" id="PTHR33398">
    <property type="entry name" value="30S RIBOSOMAL PROTEIN S20"/>
    <property type="match status" value="1"/>
</dbReference>
<keyword evidence="3 8" id="KW-0699">rRNA-binding</keyword>
<comment type="similarity">
    <text evidence="2 8">Belongs to the bacterial ribosomal protein bS20 family.</text>
</comment>
<dbReference type="AlphaFoldDB" id="B0VHJ1"/>
<dbReference type="HOGENOM" id="CLU_160655_3_1_0"/>
<comment type="function">
    <text evidence="1 8">Binds directly to 16S ribosomal RNA.</text>
</comment>
<evidence type="ECO:0000256" key="1">
    <source>
        <dbReference type="ARBA" id="ARBA00003134"/>
    </source>
</evidence>
<evidence type="ECO:0000313" key="11">
    <source>
        <dbReference type="Proteomes" id="UP000002019"/>
    </source>
</evidence>
<dbReference type="EMBL" id="CU466930">
    <property type="protein sequence ID" value="CAO80806.1"/>
    <property type="molecule type" value="Genomic_DNA"/>
</dbReference>
<dbReference type="GO" id="GO:0006412">
    <property type="term" value="P:translation"/>
    <property type="evidence" value="ECO:0007669"/>
    <property type="project" value="UniProtKB-UniRule"/>
</dbReference>
<dbReference type="RefSeq" id="WP_015424664.1">
    <property type="nucleotide sequence ID" value="NC_020449.1"/>
</dbReference>
<dbReference type="InterPro" id="IPR002583">
    <property type="entry name" value="Ribosomal_bS20"/>
</dbReference>
<proteinExistence type="inferred from homology"/>
<evidence type="ECO:0000256" key="3">
    <source>
        <dbReference type="ARBA" id="ARBA00022730"/>
    </source>
</evidence>
<gene>
    <name evidence="8 10" type="primary">rpsT</name>
    <name evidence="10" type="ordered locus">CLOAM0933</name>
</gene>
<dbReference type="OrthoDB" id="9813547at2"/>
<dbReference type="eggNOG" id="COG0268">
    <property type="taxonomic scope" value="Bacteria"/>
</dbReference>
<dbReference type="Gene3D" id="1.20.58.110">
    <property type="entry name" value="Ribosomal protein S20"/>
    <property type="match status" value="1"/>
</dbReference>
<dbReference type="KEGG" id="caci:CLOAM0933"/>
<evidence type="ECO:0000256" key="2">
    <source>
        <dbReference type="ARBA" id="ARBA00007634"/>
    </source>
</evidence>
<dbReference type="GO" id="GO:0015935">
    <property type="term" value="C:small ribosomal subunit"/>
    <property type="evidence" value="ECO:0007669"/>
    <property type="project" value="TreeGrafter"/>
</dbReference>
<protein>
    <recommendedName>
        <fullName evidence="7 8">Small ribosomal subunit protein bS20</fullName>
    </recommendedName>
</protein>
<sequence>MPQHKSPLKRMKTDKKRAARNNYVRSTIRTLSKKIHSDTTPEEKEKLLSELYSKLDKAAKKGVIHKRTASRRKSRLADYVNKAKVEKTS</sequence>
<evidence type="ECO:0000313" key="10">
    <source>
        <dbReference type="EMBL" id="CAO80806.1"/>
    </source>
</evidence>
<feature type="region of interest" description="Disordered" evidence="9">
    <location>
        <begin position="63"/>
        <end position="89"/>
    </location>
</feature>
<organism evidence="10 11">
    <name type="scientific">Cloacimonas acidaminovorans (strain Evry)</name>
    <dbReference type="NCBI Taxonomy" id="459349"/>
    <lineage>
        <taxon>Bacteria</taxon>
        <taxon>Pseudomonadati</taxon>
        <taxon>Candidatus Cloacimonadota</taxon>
        <taxon>Candidatus Cloacimonadia</taxon>
        <taxon>Candidatus Cloacimonadales</taxon>
        <taxon>Candidatus Cloacimonadaceae</taxon>
        <taxon>Candidatus Cloacimonas</taxon>
    </lineage>
</organism>
<dbReference type="SUPFAM" id="SSF46992">
    <property type="entry name" value="Ribosomal protein S20"/>
    <property type="match status" value="1"/>
</dbReference>
<evidence type="ECO:0000256" key="4">
    <source>
        <dbReference type="ARBA" id="ARBA00022884"/>
    </source>
</evidence>
<dbReference type="Proteomes" id="UP000002019">
    <property type="component" value="Chromosome"/>
</dbReference>
<dbReference type="InterPro" id="IPR036510">
    <property type="entry name" value="Ribosomal_bS20_sf"/>
</dbReference>
<dbReference type="NCBIfam" id="TIGR00029">
    <property type="entry name" value="S20"/>
    <property type="match status" value="1"/>
</dbReference>
<name>B0VHJ1_CLOAI</name>